<reference evidence="9" key="1">
    <citation type="submission" date="2017-02" db="EMBL/GenBank/DDBJ databases">
        <title>Comparative genomics and description of representatives of a novel lineage of planctomycetes thriving in anoxic sediments.</title>
        <authorList>
            <person name="Spring S."/>
            <person name="Bunk B."/>
            <person name="Sproer C."/>
        </authorList>
    </citation>
    <scope>NUCLEOTIDE SEQUENCE [LARGE SCALE GENOMIC DNA]</scope>
    <source>
        <strain evidence="9">ST-NAGAB-D1</strain>
    </source>
</reference>
<dbReference type="PANTHER" id="PTHR42859:SF10">
    <property type="entry name" value="DIMETHYLSULFOXIDE REDUCTASE CHAIN B"/>
    <property type="match status" value="1"/>
</dbReference>
<dbReference type="InterPro" id="IPR017900">
    <property type="entry name" value="4Fe4S_Fe_S_CS"/>
</dbReference>
<dbReference type="GO" id="GO:0008901">
    <property type="term" value="F:ferredoxin hydrogenase activity"/>
    <property type="evidence" value="ECO:0007669"/>
    <property type="project" value="UniProtKB-EC"/>
</dbReference>
<feature type="domain" description="4Fe-4S ferredoxin-type" evidence="7">
    <location>
        <begin position="186"/>
        <end position="215"/>
    </location>
</feature>
<dbReference type="EC" id="1.12.7.2" evidence="8"/>
<evidence type="ECO:0000256" key="3">
    <source>
        <dbReference type="ARBA" id="ARBA00022723"/>
    </source>
</evidence>
<dbReference type="InterPro" id="IPR017896">
    <property type="entry name" value="4Fe4S_Fe-S-bd"/>
</dbReference>
<evidence type="ECO:0000256" key="5">
    <source>
        <dbReference type="ARBA" id="ARBA00023004"/>
    </source>
</evidence>
<dbReference type="RefSeq" id="WP_146662416.1">
    <property type="nucleotide sequence ID" value="NZ_CP019791.1"/>
</dbReference>
<organism evidence="8 9">
    <name type="scientific">Anaerohalosphaera lusitana</name>
    <dbReference type="NCBI Taxonomy" id="1936003"/>
    <lineage>
        <taxon>Bacteria</taxon>
        <taxon>Pseudomonadati</taxon>
        <taxon>Planctomycetota</taxon>
        <taxon>Phycisphaerae</taxon>
        <taxon>Sedimentisphaerales</taxon>
        <taxon>Anaerohalosphaeraceae</taxon>
        <taxon>Anaerohalosphaera</taxon>
    </lineage>
</organism>
<name>A0A1U9NME8_9BACT</name>
<dbReference type="PROSITE" id="PS00198">
    <property type="entry name" value="4FE4S_FER_1"/>
    <property type="match status" value="1"/>
</dbReference>
<evidence type="ECO:0000313" key="9">
    <source>
        <dbReference type="Proteomes" id="UP000189674"/>
    </source>
</evidence>
<evidence type="ECO:0000256" key="4">
    <source>
        <dbReference type="ARBA" id="ARBA00022982"/>
    </source>
</evidence>
<evidence type="ECO:0000256" key="1">
    <source>
        <dbReference type="ARBA" id="ARBA00022448"/>
    </source>
</evidence>
<evidence type="ECO:0000256" key="2">
    <source>
        <dbReference type="ARBA" id="ARBA00022485"/>
    </source>
</evidence>
<dbReference type="GO" id="GO:0051539">
    <property type="term" value="F:4 iron, 4 sulfur cluster binding"/>
    <property type="evidence" value="ECO:0007669"/>
    <property type="project" value="UniProtKB-KW"/>
</dbReference>
<dbReference type="Pfam" id="PF02906">
    <property type="entry name" value="Fe_hyd_lg_C"/>
    <property type="match status" value="1"/>
</dbReference>
<dbReference type="Pfam" id="PF00037">
    <property type="entry name" value="Fer4"/>
    <property type="match status" value="2"/>
</dbReference>
<keyword evidence="6" id="KW-0411">Iron-sulfur</keyword>
<keyword evidence="2" id="KW-0004">4Fe-4S</keyword>
<dbReference type="GO" id="GO:0046872">
    <property type="term" value="F:metal ion binding"/>
    <property type="evidence" value="ECO:0007669"/>
    <property type="project" value="UniProtKB-KW"/>
</dbReference>
<dbReference type="PANTHER" id="PTHR42859">
    <property type="entry name" value="OXIDOREDUCTASE"/>
    <property type="match status" value="1"/>
</dbReference>
<keyword evidence="8" id="KW-0560">Oxidoreductase</keyword>
<dbReference type="KEGG" id="alus:STSP2_02155"/>
<dbReference type="Proteomes" id="UP000189674">
    <property type="component" value="Chromosome"/>
</dbReference>
<dbReference type="Gene3D" id="3.30.70.20">
    <property type="match status" value="2"/>
</dbReference>
<keyword evidence="4" id="KW-0249">Electron transport</keyword>
<evidence type="ECO:0000313" key="8">
    <source>
        <dbReference type="EMBL" id="AQT68977.1"/>
    </source>
</evidence>
<gene>
    <name evidence="8" type="ORF">STSP2_02155</name>
</gene>
<dbReference type="CDD" id="cd10549">
    <property type="entry name" value="MtMvhB_like"/>
    <property type="match status" value="1"/>
</dbReference>
<keyword evidence="1" id="KW-0813">Transport</keyword>
<keyword evidence="5" id="KW-0408">Iron</keyword>
<evidence type="ECO:0000259" key="7">
    <source>
        <dbReference type="PROSITE" id="PS51379"/>
    </source>
</evidence>
<feature type="domain" description="4Fe-4S ferredoxin-type" evidence="7">
    <location>
        <begin position="140"/>
        <end position="169"/>
    </location>
</feature>
<dbReference type="InterPro" id="IPR004108">
    <property type="entry name" value="Fe_hydrogenase_lsu_C"/>
</dbReference>
<dbReference type="AlphaFoldDB" id="A0A1U9NME8"/>
<dbReference type="STRING" id="1936003.STSP2_02155"/>
<dbReference type="InterPro" id="IPR027631">
    <property type="entry name" value="Mono_FeFe_hydrog"/>
</dbReference>
<dbReference type="InterPro" id="IPR009016">
    <property type="entry name" value="Fe_hydrogenase"/>
</dbReference>
<dbReference type="SUPFAM" id="SSF54862">
    <property type="entry name" value="4Fe-4S ferredoxins"/>
    <property type="match status" value="1"/>
</dbReference>
<dbReference type="NCBIfam" id="TIGR04105">
    <property type="entry name" value="FeFe_hydrog_B1"/>
    <property type="match status" value="1"/>
</dbReference>
<dbReference type="Gene3D" id="3.40.950.10">
    <property type="entry name" value="Fe-only Hydrogenase (Larger Subunit), Chain L, domain 3"/>
    <property type="match status" value="1"/>
</dbReference>
<dbReference type="SUPFAM" id="SSF53920">
    <property type="entry name" value="Fe-only hydrogenase"/>
    <property type="match status" value="1"/>
</dbReference>
<protein>
    <submittedName>
        <fullName evidence="8">Iron hydrogenase 1</fullName>
        <ecNumber evidence="8">1.12.7.2</ecNumber>
    </submittedName>
</protein>
<dbReference type="OrthoDB" id="9810688at2"/>
<keyword evidence="9" id="KW-1185">Reference proteome</keyword>
<proteinExistence type="predicted"/>
<dbReference type="InterPro" id="IPR050294">
    <property type="entry name" value="RnfB_subfamily"/>
</dbReference>
<dbReference type="EMBL" id="CP019791">
    <property type="protein sequence ID" value="AQT68977.1"/>
    <property type="molecule type" value="Genomic_DNA"/>
</dbReference>
<dbReference type="PROSITE" id="PS51379">
    <property type="entry name" value="4FE4S_FER_2"/>
    <property type="match status" value="2"/>
</dbReference>
<accession>A0A1U9NME8</accession>
<sequence>MKYQNNAQRIKTTLLIETARLAFEGKLQREIDRVPVNLYPRDRTGARCCVYKDRAITKYRLMAIMGHAVETETDELKMLGEYAVDADKREKPADPILTVIDEACSACLKGRHYVTNVCKGCVARPCTVNCPKDAIQVVNGQAIIDDDKCVNCGLCVNVCPYHAIVYVPVPCEEACPVGAIAKGADGREHIDYDKCTFCGKCMQACPFGAIMERSQMVDVIGKLKSDRKVVAMLAPAMAGQFPAEFGKLCAAVRAMGFDNVMEVAEGAAITAEHEANELADRLGDGEQMMTSSCCPAYMETVRKHVPEMAKFVSDTPTPMHYAAKLVKDREPDAVTVFIGPCVAKRHEAMSDELVDYVLTTDELGAMLVGQELDIDEFIAADLGEGPGSEAREFAVTGGVTGAIRAKCGDNRVKAMQVDGIGKKELKMLRRYAKAGCDANFIEVMSCQGGCVAGPCNISKPKAAERRVRKFVEQSKGARA</sequence>
<evidence type="ECO:0000256" key="6">
    <source>
        <dbReference type="ARBA" id="ARBA00023014"/>
    </source>
</evidence>
<keyword evidence="3" id="KW-0479">Metal-binding</keyword>